<dbReference type="GO" id="GO:0000271">
    <property type="term" value="P:polysaccharide biosynthetic process"/>
    <property type="evidence" value="ECO:0007669"/>
    <property type="project" value="InterPro"/>
</dbReference>
<evidence type="ECO:0000256" key="3">
    <source>
        <dbReference type="ARBA" id="ARBA00022692"/>
    </source>
</evidence>
<feature type="transmembrane region" description="Helical" evidence="6">
    <location>
        <begin position="51"/>
        <end position="69"/>
    </location>
</feature>
<dbReference type="KEGG" id="caz:CARG_03675"/>
<dbReference type="EMBL" id="CP006365">
    <property type="protein sequence ID" value="AGU14884.1"/>
    <property type="molecule type" value="Genomic_DNA"/>
</dbReference>
<reference evidence="8 9" key="1">
    <citation type="journal article" date="2013" name="Genome Announc.">
        <title>Whole-Genome Sequence of the Clinical Strain Corynebacterium argentoratense DSM 44202, Isolated from a Human Throat Specimen.</title>
        <authorList>
            <person name="Bomholt C."/>
            <person name="Glaub A."/>
            <person name="Gravermann K."/>
            <person name="Albersmeier A."/>
            <person name="Brinkrolf K."/>
            <person name="Ruckert C."/>
            <person name="Tauch A."/>
        </authorList>
    </citation>
    <scope>NUCLEOTIDE SEQUENCE [LARGE SCALE GENOMIC DNA]</scope>
    <source>
        <strain evidence="8">DSM 44202</strain>
    </source>
</reference>
<dbReference type="Proteomes" id="UP000016943">
    <property type="component" value="Chromosome"/>
</dbReference>
<dbReference type="RefSeq" id="WP_020976036.1">
    <property type="nucleotide sequence ID" value="NC_022198.1"/>
</dbReference>
<feature type="transmembrane region" description="Helical" evidence="6">
    <location>
        <begin position="7"/>
        <end position="31"/>
    </location>
</feature>
<evidence type="ECO:0000259" key="7">
    <source>
        <dbReference type="Pfam" id="PF04138"/>
    </source>
</evidence>
<gene>
    <name evidence="8" type="ORF">CARG_03675</name>
</gene>
<keyword evidence="5 6" id="KW-0472">Membrane</keyword>
<proteinExistence type="inferred from homology"/>
<dbReference type="AlphaFoldDB" id="U3GU76"/>
<protein>
    <recommendedName>
        <fullName evidence="7">GtrA/DPMS transmembrane domain-containing protein</fullName>
    </recommendedName>
</protein>
<dbReference type="HOGENOM" id="CLU_101706_0_0_11"/>
<accession>U3GU76</accession>
<dbReference type="GeneID" id="78249545"/>
<dbReference type="InterPro" id="IPR007267">
    <property type="entry name" value="GtrA_DPMS_TM"/>
</dbReference>
<dbReference type="Pfam" id="PF04138">
    <property type="entry name" value="GtrA_DPMS_TM"/>
    <property type="match status" value="1"/>
</dbReference>
<dbReference type="InterPro" id="IPR051401">
    <property type="entry name" value="GtrA_CellWall_Glycosyl"/>
</dbReference>
<feature type="transmembrane region" description="Helical" evidence="6">
    <location>
        <begin position="135"/>
        <end position="153"/>
    </location>
</feature>
<keyword evidence="9" id="KW-1185">Reference proteome</keyword>
<organism evidence="8 9">
    <name type="scientific">Corynebacterium argentoratense DSM 44202</name>
    <dbReference type="NCBI Taxonomy" id="1348662"/>
    <lineage>
        <taxon>Bacteria</taxon>
        <taxon>Bacillati</taxon>
        <taxon>Actinomycetota</taxon>
        <taxon>Actinomycetes</taxon>
        <taxon>Mycobacteriales</taxon>
        <taxon>Corynebacteriaceae</taxon>
        <taxon>Corynebacterium</taxon>
    </lineage>
</organism>
<evidence type="ECO:0000313" key="9">
    <source>
        <dbReference type="Proteomes" id="UP000016943"/>
    </source>
</evidence>
<comment type="subcellular location">
    <subcellularLocation>
        <location evidence="1">Membrane</location>
        <topology evidence="1">Multi-pass membrane protein</topology>
    </subcellularLocation>
</comment>
<comment type="similarity">
    <text evidence="2">Belongs to the GtrA family.</text>
</comment>
<dbReference type="PATRIC" id="fig|1348662.3.peg.721"/>
<name>U3GU76_9CORY</name>
<sequence>MRQFIKFGLVGGSGTLVNLIATIIFTKLTLWTAGHTPADPFLNLLGTQFHLRWYHIIMTLAFLTANTWNYQLNRVWTFKADNRQSWFREFFPFLATGILSYIVSLIVATLLMNPHSPLHLPSHIFDDTTGLRTKFYWANLISILVAMPVNFLVNKFWTFKGKPIV</sequence>
<keyword evidence="3 6" id="KW-0812">Transmembrane</keyword>
<dbReference type="GO" id="GO:0005886">
    <property type="term" value="C:plasma membrane"/>
    <property type="evidence" value="ECO:0007669"/>
    <property type="project" value="TreeGrafter"/>
</dbReference>
<dbReference type="OrthoDB" id="9807815at2"/>
<dbReference type="STRING" id="1348662.CARG_03675"/>
<dbReference type="PANTHER" id="PTHR38459:SF1">
    <property type="entry name" value="PROPHAGE BACTOPRENOL-LINKED GLUCOSE TRANSLOCASE HOMOLOG"/>
    <property type="match status" value="1"/>
</dbReference>
<evidence type="ECO:0000256" key="6">
    <source>
        <dbReference type="SAM" id="Phobius"/>
    </source>
</evidence>
<evidence type="ECO:0000256" key="1">
    <source>
        <dbReference type="ARBA" id="ARBA00004141"/>
    </source>
</evidence>
<feature type="domain" description="GtrA/DPMS transmembrane" evidence="7">
    <location>
        <begin position="6"/>
        <end position="159"/>
    </location>
</feature>
<keyword evidence="4 6" id="KW-1133">Transmembrane helix</keyword>
<feature type="transmembrane region" description="Helical" evidence="6">
    <location>
        <begin position="90"/>
        <end position="112"/>
    </location>
</feature>
<dbReference type="PANTHER" id="PTHR38459">
    <property type="entry name" value="PROPHAGE BACTOPRENOL-LINKED GLUCOSE TRANSLOCASE HOMOLOG"/>
    <property type="match status" value="1"/>
</dbReference>
<evidence type="ECO:0000256" key="5">
    <source>
        <dbReference type="ARBA" id="ARBA00023136"/>
    </source>
</evidence>
<evidence type="ECO:0000256" key="4">
    <source>
        <dbReference type="ARBA" id="ARBA00022989"/>
    </source>
</evidence>
<evidence type="ECO:0000256" key="2">
    <source>
        <dbReference type="ARBA" id="ARBA00009399"/>
    </source>
</evidence>
<evidence type="ECO:0000313" key="8">
    <source>
        <dbReference type="EMBL" id="AGU14884.1"/>
    </source>
</evidence>
<dbReference type="eggNOG" id="COG2246">
    <property type="taxonomic scope" value="Bacteria"/>
</dbReference>